<evidence type="ECO:0000256" key="1">
    <source>
        <dbReference type="SAM" id="Phobius"/>
    </source>
</evidence>
<organism evidence="2 3">
    <name type="scientific">Caenorhabditis nigoni</name>
    <dbReference type="NCBI Taxonomy" id="1611254"/>
    <lineage>
        <taxon>Eukaryota</taxon>
        <taxon>Metazoa</taxon>
        <taxon>Ecdysozoa</taxon>
        <taxon>Nematoda</taxon>
        <taxon>Chromadorea</taxon>
        <taxon>Rhabditida</taxon>
        <taxon>Rhabditina</taxon>
        <taxon>Rhabditomorpha</taxon>
        <taxon>Rhabditoidea</taxon>
        <taxon>Rhabditidae</taxon>
        <taxon>Peloderinae</taxon>
        <taxon>Caenorhabditis</taxon>
    </lineage>
</organism>
<dbReference type="InterPro" id="IPR003839">
    <property type="entry name" value="7TM_GPCR_serpentine_rcpt_Sru"/>
</dbReference>
<dbReference type="AlphaFoldDB" id="A0A2G5U0J5"/>
<keyword evidence="1" id="KW-0812">Transmembrane</keyword>
<evidence type="ECO:0000313" key="3">
    <source>
        <dbReference type="Proteomes" id="UP000230233"/>
    </source>
</evidence>
<gene>
    <name evidence="2" type="primary">Cnig_chr_IV.g13169</name>
    <name evidence="2" type="ORF">B9Z55_013169</name>
</gene>
<dbReference type="Proteomes" id="UP000230233">
    <property type="component" value="Chromosome IV"/>
</dbReference>
<feature type="transmembrane region" description="Helical" evidence="1">
    <location>
        <begin position="114"/>
        <end position="140"/>
    </location>
</feature>
<name>A0A2G5U0J5_9PELO</name>
<dbReference type="Pfam" id="PF10322">
    <property type="entry name" value="7TM_GPCR_Sru"/>
    <property type="match status" value="2"/>
</dbReference>
<reference evidence="3" key="1">
    <citation type="submission" date="2017-10" db="EMBL/GenBank/DDBJ databases">
        <title>Rapid genome shrinkage in a self-fertile nematode reveals novel sperm competition proteins.</title>
        <authorList>
            <person name="Yin D."/>
            <person name="Schwarz E.M."/>
            <person name="Thomas C.G."/>
            <person name="Felde R.L."/>
            <person name="Korf I.F."/>
            <person name="Cutter A.D."/>
            <person name="Schartner C.M."/>
            <person name="Ralston E.J."/>
            <person name="Meyer B.J."/>
            <person name="Haag E.S."/>
        </authorList>
    </citation>
    <scope>NUCLEOTIDE SEQUENCE [LARGE SCALE GENOMIC DNA]</scope>
    <source>
        <strain evidence="3">JU1422</strain>
    </source>
</reference>
<feature type="transmembrane region" description="Helical" evidence="1">
    <location>
        <begin position="25"/>
        <end position="46"/>
    </location>
</feature>
<proteinExistence type="predicted"/>
<dbReference type="PANTHER" id="PTHR46045">
    <property type="entry name" value="SERPENTINE RECEPTOR, CLASS U-RELATED"/>
    <property type="match status" value="1"/>
</dbReference>
<keyword evidence="1" id="KW-0472">Membrane</keyword>
<evidence type="ECO:0008006" key="4">
    <source>
        <dbReference type="Google" id="ProtNLM"/>
    </source>
</evidence>
<dbReference type="OrthoDB" id="5821552at2759"/>
<dbReference type="EMBL" id="PDUG01000004">
    <property type="protein sequence ID" value="PIC33052.1"/>
    <property type="molecule type" value="Genomic_DNA"/>
</dbReference>
<feature type="transmembrane region" description="Helical" evidence="1">
    <location>
        <begin position="240"/>
        <end position="258"/>
    </location>
</feature>
<feature type="transmembrane region" description="Helical" evidence="1">
    <location>
        <begin position="152"/>
        <end position="176"/>
    </location>
</feature>
<accession>A0A2G5U0J5</accession>
<protein>
    <recommendedName>
        <fullName evidence="4">Serpentine receptor class gamma</fullName>
    </recommendedName>
</protein>
<keyword evidence="1" id="KW-1133">Transmembrane helix</keyword>
<feature type="transmembrane region" description="Helical" evidence="1">
    <location>
        <begin position="67"/>
        <end position="88"/>
    </location>
</feature>
<comment type="caution">
    <text evidence="2">The sequence shown here is derived from an EMBL/GenBank/DDBJ whole genome shotgun (WGS) entry which is preliminary data.</text>
</comment>
<dbReference type="PANTHER" id="PTHR46045:SF6">
    <property type="entry name" value="SERPENTINE RECEPTOR, CLASS U"/>
    <property type="match status" value="1"/>
</dbReference>
<keyword evidence="3" id="KW-1185">Reference proteome</keyword>
<evidence type="ECO:0000313" key="2">
    <source>
        <dbReference type="EMBL" id="PIC33052.1"/>
    </source>
</evidence>
<feature type="transmembrane region" description="Helical" evidence="1">
    <location>
        <begin position="207"/>
        <end position="228"/>
    </location>
</feature>
<sequence length="302" mass="35378">MNTTVIPGAIHYNISYINYQYEYNGFPTILAIIPWIYMLPTLFVILKIFSIYLQTDWDNLEPGKNQHVFLSISLSLIFSYLFFIFDYIEVRLPATGYFTSYCAGMGPNHLLKMVIFFAFYSNYCAMAFPFLMPVIRLVILMYPKDYNKYNKIIMRIFVSLILIYPISCTFFLLPAIGTCKQLEYPYQFGSIWIYYYGAAFGLRNSTFYLANIIIWLSLAIIANVTLFYKLEKAKERLITLLYLIFYGTTSPMAYSTVIRPFSNELQICMVAWTFYRTHPVFNKALVNTEGASMERREHSRES</sequence>